<dbReference type="Gene3D" id="3.50.50.100">
    <property type="match status" value="1"/>
</dbReference>
<reference evidence="8 9" key="1">
    <citation type="submission" date="2024-09" db="EMBL/GenBank/DDBJ databases">
        <authorList>
            <person name="Lee S.D."/>
        </authorList>
    </citation>
    <scope>NUCLEOTIDE SEQUENCE [LARGE SCALE GENOMIC DNA]</scope>
    <source>
        <strain evidence="8 9">N8-3</strain>
    </source>
</reference>
<sequence>MYKRPSRVRNGPVTPVTTPPAPPPRILLVGGGHVGLYTALRLQQRLRPGEAELTLVDPKSYMTYQPLLAEAAAGAVDPRHVVVPFRRVLPSAQVVLGRLSGLDHAARTAVVTVPAPVHGHHERDLDLRYDLLVLAPGAIPRILPVPGLAEHGIGFHSVEEAVSLRNHVLAQLDLASSTRDAALREAALTFVFVGGGYAGTGALAELEDMARYATRHYPGVSPEDLHWVLVEAGKRILPETDPEVGLRTTAELRGRNIEVRVGTRLESVADGVVTLSDGSRFAARTLVWTAGVRAGPVLRATRLPCDAQGRLRCDAELRVLGQDGVWAAGDGAAVPDLARPGETCAPNAQHAVRQARVLADNIIAQLRGEPMTEYRHELKGTLTSLGMHKGVAQLRGRALHGRPAWLLHRAVHLRRVPTLDRKARVLADWFLAGVLKREIVSMGALEQPRAGFETVMEQDRE</sequence>
<evidence type="ECO:0000259" key="7">
    <source>
        <dbReference type="Pfam" id="PF07992"/>
    </source>
</evidence>
<feature type="domain" description="FAD/NAD(P)-binding" evidence="7">
    <location>
        <begin position="25"/>
        <end position="354"/>
    </location>
</feature>
<dbReference type="InterPro" id="IPR036188">
    <property type="entry name" value="FAD/NAD-bd_sf"/>
</dbReference>
<dbReference type="Pfam" id="PF07992">
    <property type="entry name" value="Pyr_redox_2"/>
    <property type="match status" value="1"/>
</dbReference>
<dbReference type="Proteomes" id="UP001592531">
    <property type="component" value="Unassembled WGS sequence"/>
</dbReference>
<evidence type="ECO:0000256" key="3">
    <source>
        <dbReference type="ARBA" id="ARBA00022827"/>
    </source>
</evidence>
<dbReference type="PANTHER" id="PTHR43706:SF45">
    <property type="entry name" value="NADH DEHYDROGENASE-LIKE PROTEIN RV1812C"/>
    <property type="match status" value="1"/>
</dbReference>
<dbReference type="PANTHER" id="PTHR43706">
    <property type="entry name" value="NADH DEHYDROGENASE"/>
    <property type="match status" value="1"/>
</dbReference>
<evidence type="ECO:0000256" key="6">
    <source>
        <dbReference type="SAM" id="MobiDB-lite"/>
    </source>
</evidence>
<dbReference type="RefSeq" id="WP_380537331.1">
    <property type="nucleotide sequence ID" value="NZ_JBHFAB010000012.1"/>
</dbReference>
<dbReference type="EC" id="1.6.5.-" evidence="8"/>
<dbReference type="InterPro" id="IPR023753">
    <property type="entry name" value="FAD/NAD-binding_dom"/>
</dbReference>
<dbReference type="EMBL" id="JBHFAB010000012">
    <property type="protein sequence ID" value="MFC1418539.1"/>
    <property type="molecule type" value="Genomic_DNA"/>
</dbReference>
<organism evidence="8 9">
    <name type="scientific">Streptacidiphilus cavernicola</name>
    <dbReference type="NCBI Taxonomy" id="3342716"/>
    <lineage>
        <taxon>Bacteria</taxon>
        <taxon>Bacillati</taxon>
        <taxon>Actinomycetota</taxon>
        <taxon>Actinomycetes</taxon>
        <taxon>Kitasatosporales</taxon>
        <taxon>Streptomycetaceae</taxon>
        <taxon>Streptacidiphilus</taxon>
    </lineage>
</organism>
<evidence type="ECO:0000313" key="8">
    <source>
        <dbReference type="EMBL" id="MFC1418539.1"/>
    </source>
</evidence>
<feature type="region of interest" description="Disordered" evidence="6">
    <location>
        <begin position="1"/>
        <end position="24"/>
    </location>
</feature>
<protein>
    <submittedName>
        <fullName evidence="8">NAD(P)/FAD-dependent oxidoreductase</fullName>
        <ecNumber evidence="8">1.6.5.-</ecNumber>
    </submittedName>
</protein>
<evidence type="ECO:0000256" key="5">
    <source>
        <dbReference type="ARBA" id="ARBA00023027"/>
    </source>
</evidence>
<comment type="similarity">
    <text evidence="1">Belongs to the NADH dehydrogenase family.</text>
</comment>
<evidence type="ECO:0000313" key="9">
    <source>
        <dbReference type="Proteomes" id="UP001592531"/>
    </source>
</evidence>
<dbReference type="GO" id="GO:0016491">
    <property type="term" value="F:oxidoreductase activity"/>
    <property type="evidence" value="ECO:0007669"/>
    <property type="project" value="UniProtKB-KW"/>
</dbReference>
<gene>
    <name evidence="8" type="ORF">ACEZDE_18130</name>
</gene>
<keyword evidence="2" id="KW-0285">Flavoprotein</keyword>
<evidence type="ECO:0000256" key="4">
    <source>
        <dbReference type="ARBA" id="ARBA00023002"/>
    </source>
</evidence>
<name>A0ABV6VXP0_9ACTN</name>
<dbReference type="PRINTS" id="PR00368">
    <property type="entry name" value="FADPNR"/>
</dbReference>
<dbReference type="InterPro" id="IPR045024">
    <property type="entry name" value="NDH-2"/>
</dbReference>
<evidence type="ECO:0000256" key="1">
    <source>
        <dbReference type="ARBA" id="ARBA00005272"/>
    </source>
</evidence>
<dbReference type="SUPFAM" id="SSF51905">
    <property type="entry name" value="FAD/NAD(P)-binding domain"/>
    <property type="match status" value="1"/>
</dbReference>
<keyword evidence="3" id="KW-0274">FAD</keyword>
<keyword evidence="4 8" id="KW-0560">Oxidoreductase</keyword>
<evidence type="ECO:0000256" key="2">
    <source>
        <dbReference type="ARBA" id="ARBA00022630"/>
    </source>
</evidence>
<comment type="caution">
    <text evidence="8">The sequence shown here is derived from an EMBL/GenBank/DDBJ whole genome shotgun (WGS) entry which is preliminary data.</text>
</comment>
<keyword evidence="9" id="KW-1185">Reference proteome</keyword>
<proteinExistence type="inferred from homology"/>
<keyword evidence="5" id="KW-0520">NAD</keyword>
<accession>A0ABV6VXP0</accession>